<dbReference type="InterPro" id="IPR006860">
    <property type="entry name" value="FecR"/>
</dbReference>
<dbReference type="RefSeq" id="WP_132574553.1">
    <property type="nucleotide sequence ID" value="NZ_CBCSGL010000022.1"/>
</dbReference>
<gene>
    <name evidence="3" type="ORF">EV671_102666</name>
</gene>
<accession>A0A4R3UMC8</accession>
<feature type="domain" description="FecR protein" evidence="1">
    <location>
        <begin position="107"/>
        <end position="205"/>
    </location>
</feature>
<reference evidence="3 4" key="1">
    <citation type="submission" date="2019-03" db="EMBL/GenBank/DDBJ databases">
        <title>Genomic Encyclopedia of Type Strains, Phase IV (KMG-IV): sequencing the most valuable type-strain genomes for metagenomic binning, comparative biology and taxonomic classification.</title>
        <authorList>
            <person name="Goeker M."/>
        </authorList>
    </citation>
    <scope>NUCLEOTIDE SEQUENCE [LARGE SCALE GENOMIC DNA]</scope>
    <source>
        <strain evidence="3 4">DSM 654</strain>
    </source>
</reference>
<protein>
    <submittedName>
        <fullName evidence="3">FecR family protein</fullName>
    </submittedName>
</protein>
<feature type="domain" description="FecR N-terminal" evidence="2">
    <location>
        <begin position="12"/>
        <end position="50"/>
    </location>
</feature>
<comment type="caution">
    <text evidence="3">The sequence shown here is derived from an EMBL/GenBank/DDBJ whole genome shotgun (WGS) entry which is preliminary data.</text>
</comment>
<evidence type="ECO:0000313" key="4">
    <source>
        <dbReference type="Proteomes" id="UP000295110"/>
    </source>
</evidence>
<dbReference type="PANTHER" id="PTHR30273">
    <property type="entry name" value="PERIPLASMIC SIGNAL SENSOR AND SIGMA FACTOR ACTIVATOR FECR-RELATED"/>
    <property type="match status" value="1"/>
</dbReference>
<dbReference type="InterPro" id="IPR012373">
    <property type="entry name" value="Ferrdict_sens_TM"/>
</dbReference>
<proteinExistence type="predicted"/>
<dbReference type="GO" id="GO:0016989">
    <property type="term" value="F:sigma factor antagonist activity"/>
    <property type="evidence" value="ECO:0007669"/>
    <property type="project" value="TreeGrafter"/>
</dbReference>
<dbReference type="Proteomes" id="UP000295110">
    <property type="component" value="Unassembled WGS sequence"/>
</dbReference>
<dbReference type="Pfam" id="PF04773">
    <property type="entry name" value="FecR"/>
    <property type="match status" value="1"/>
</dbReference>
<sequence length="336" mass="35713">MPPLVTQEILAEAAVWLARLHGPGRSYVMERECLAWQARSAAHRLAFERCTDTWQDVAGIQRANILASPSEDQVGHANGGGKGRRPALAIAALGCVALFALNLRPNDTYGTGVGEQRLIVLADGSRLTLNTSTDVRVKLTDALRAVTVERGEALFEVAKDASRPFVVSVSDAKVVATGTAFLVRFAPPAKAGGDAFGVTLFEGRVIVQRSDAAVRSALSGPVVMTPGERLRVGQAILDSGRAALTGTRLDRPQLDPLLAWKRGVAVLDDVTLAEAVADMNRYSNVPITVADSEALRTLRVSGVFRTGDNEAFARAVAKLLDLVVRTRDGGLELAGK</sequence>
<name>A0A4R3UMC8_ROSSA</name>
<dbReference type="EMBL" id="SMBU01000026">
    <property type="protein sequence ID" value="TCU91348.1"/>
    <property type="molecule type" value="Genomic_DNA"/>
</dbReference>
<organism evidence="3 4">
    <name type="scientific">Roseateles saccharophilus</name>
    <name type="common">Pseudomonas saccharophila</name>
    <dbReference type="NCBI Taxonomy" id="304"/>
    <lineage>
        <taxon>Bacteria</taxon>
        <taxon>Pseudomonadati</taxon>
        <taxon>Pseudomonadota</taxon>
        <taxon>Betaproteobacteria</taxon>
        <taxon>Burkholderiales</taxon>
        <taxon>Sphaerotilaceae</taxon>
        <taxon>Roseateles</taxon>
    </lineage>
</organism>
<evidence type="ECO:0000259" key="2">
    <source>
        <dbReference type="Pfam" id="PF16220"/>
    </source>
</evidence>
<dbReference type="AlphaFoldDB" id="A0A4R3UMC8"/>
<dbReference type="PIRSF" id="PIRSF018266">
    <property type="entry name" value="FecR"/>
    <property type="match status" value="1"/>
</dbReference>
<dbReference type="Pfam" id="PF16220">
    <property type="entry name" value="DUF4880"/>
    <property type="match status" value="1"/>
</dbReference>
<keyword evidence="4" id="KW-1185">Reference proteome</keyword>
<dbReference type="PANTHER" id="PTHR30273:SF2">
    <property type="entry name" value="PROTEIN FECR"/>
    <property type="match status" value="1"/>
</dbReference>
<dbReference type="Gene3D" id="2.60.120.1440">
    <property type="match status" value="1"/>
</dbReference>
<dbReference type="OrthoDB" id="1100567at2"/>
<dbReference type="InterPro" id="IPR032623">
    <property type="entry name" value="FecR_N"/>
</dbReference>
<evidence type="ECO:0000259" key="1">
    <source>
        <dbReference type="Pfam" id="PF04773"/>
    </source>
</evidence>
<evidence type="ECO:0000313" key="3">
    <source>
        <dbReference type="EMBL" id="TCU91348.1"/>
    </source>
</evidence>